<name>A0ABS9EQL0_9BACT</name>
<protein>
    <recommendedName>
        <fullName evidence="1">dTDP-4-dehydrorhamnose 3,5-epimerase</fullName>
        <ecNumber evidence="1">5.1.3.13</ecNumber>
    </recommendedName>
    <alternativeName>
        <fullName evidence="1">Thymidine diphospho-4-keto-rhamnose 3,5-epimerase</fullName>
    </alternativeName>
</protein>
<comment type="function">
    <text evidence="1">Catalyzes the epimerization of the C3' and C5'positions of dTDP-6-deoxy-D-xylo-4-hexulose, forming dTDP-6-deoxy-L-lyxo-4-hexulose.</text>
</comment>
<gene>
    <name evidence="2" type="primary">rfbC</name>
    <name evidence="2" type="ORF">L2W38_05125</name>
</gene>
<dbReference type="Proteomes" id="UP001200430">
    <property type="component" value="Unassembled WGS sequence"/>
</dbReference>
<evidence type="ECO:0000313" key="3">
    <source>
        <dbReference type="Proteomes" id="UP001200430"/>
    </source>
</evidence>
<comment type="caution">
    <text evidence="2">The sequence shown here is derived from an EMBL/GenBank/DDBJ whole genome shotgun (WGS) entry which is preliminary data.</text>
</comment>
<dbReference type="EMBL" id="JAKGUD010000004">
    <property type="protein sequence ID" value="MCF4142190.1"/>
    <property type="molecule type" value="Genomic_DNA"/>
</dbReference>
<dbReference type="SUPFAM" id="SSF51182">
    <property type="entry name" value="RmlC-like cupins"/>
    <property type="match status" value="1"/>
</dbReference>
<keyword evidence="3" id="KW-1185">Reference proteome</keyword>
<keyword evidence="1 2" id="KW-0413">Isomerase</keyword>
<comment type="pathway">
    <text evidence="1">Carbohydrate biosynthesis; dTDP-L-rhamnose biosynthesis.</text>
</comment>
<dbReference type="Gene3D" id="2.60.120.10">
    <property type="entry name" value="Jelly Rolls"/>
    <property type="match status" value="1"/>
</dbReference>
<comment type="subunit">
    <text evidence="1">Homodimer.</text>
</comment>
<dbReference type="InterPro" id="IPR011051">
    <property type="entry name" value="RmlC_Cupin_sf"/>
</dbReference>
<evidence type="ECO:0000256" key="1">
    <source>
        <dbReference type="RuleBase" id="RU364069"/>
    </source>
</evidence>
<dbReference type="RefSeq" id="WP_236098952.1">
    <property type="nucleotide sequence ID" value="NZ_JAKGUD010000004.1"/>
</dbReference>
<dbReference type="Pfam" id="PF00908">
    <property type="entry name" value="dTDP_sugar_isom"/>
    <property type="match status" value="1"/>
</dbReference>
<dbReference type="InterPro" id="IPR000888">
    <property type="entry name" value="RmlC-like"/>
</dbReference>
<dbReference type="GO" id="GO:0008830">
    <property type="term" value="F:dTDP-4-dehydrorhamnose 3,5-epimerase activity"/>
    <property type="evidence" value="ECO:0007669"/>
    <property type="project" value="UniProtKB-EC"/>
</dbReference>
<reference evidence="2 3" key="1">
    <citation type="submission" date="2022-01" db="EMBL/GenBank/DDBJ databases">
        <title>Dethiosulfovibrio faecalis sp. nov., a novel proteolytic, non-sulfur-reducing bacterium isolated from a marine aquaculture solid waste bioreactor.</title>
        <authorList>
            <person name="Grabowski S."/>
            <person name="Apolinario E."/>
            <person name="Schneider N."/>
            <person name="Marshall C.W."/>
            <person name="Sowers K.R."/>
        </authorList>
    </citation>
    <scope>NUCLEOTIDE SEQUENCE [LARGE SCALE GENOMIC DNA]</scope>
    <source>
        <strain evidence="2 3">DSM 12537</strain>
    </source>
</reference>
<proteinExistence type="inferred from homology"/>
<dbReference type="CDD" id="cd00438">
    <property type="entry name" value="cupin_RmlC"/>
    <property type="match status" value="1"/>
</dbReference>
<comment type="similarity">
    <text evidence="1">Belongs to the dTDP-4-dehydrorhamnose 3,5-epimerase family.</text>
</comment>
<dbReference type="PANTHER" id="PTHR21047">
    <property type="entry name" value="DTDP-6-DEOXY-D-GLUCOSE-3,5 EPIMERASE"/>
    <property type="match status" value="1"/>
</dbReference>
<comment type="catalytic activity">
    <reaction evidence="1">
        <text>dTDP-4-dehydro-6-deoxy-alpha-D-glucose = dTDP-4-dehydro-beta-L-rhamnose</text>
        <dbReference type="Rhea" id="RHEA:16969"/>
        <dbReference type="ChEBI" id="CHEBI:57649"/>
        <dbReference type="ChEBI" id="CHEBI:62830"/>
        <dbReference type="EC" id="5.1.3.13"/>
    </reaction>
</comment>
<dbReference type="NCBIfam" id="TIGR01221">
    <property type="entry name" value="rmlC"/>
    <property type="match status" value="1"/>
</dbReference>
<organism evidence="2 3">
    <name type="scientific">Dethiosulfovibrio marinus</name>
    <dbReference type="NCBI Taxonomy" id="133532"/>
    <lineage>
        <taxon>Bacteria</taxon>
        <taxon>Thermotogati</taxon>
        <taxon>Synergistota</taxon>
        <taxon>Synergistia</taxon>
        <taxon>Synergistales</taxon>
        <taxon>Dethiosulfovibrionaceae</taxon>
        <taxon>Dethiosulfovibrio</taxon>
    </lineage>
</organism>
<accession>A0ABS9EQL0</accession>
<dbReference type="InterPro" id="IPR014710">
    <property type="entry name" value="RmlC-like_jellyroll"/>
</dbReference>
<evidence type="ECO:0000313" key="2">
    <source>
        <dbReference type="EMBL" id="MCF4142190.1"/>
    </source>
</evidence>
<dbReference type="EC" id="5.1.3.13" evidence="1"/>
<sequence length="183" mass="21352">MENNFKFIPQEIPEVILIEPKVYGDERGFFMETWSERHFKAAGYDWKFVQDNHSRSHKGVLRGLHYQKQYPQAKLVRVIHGEVFDVAVDIRKNSPTFGKWVGVMLTAENKKMLYIPKGFAHGFLTLSDTAEFLYKATDFYHPEDEGCIRWDDETIGVKWPLDQSSVLLNEKDSTRPSSFTMLQ</sequence>
<dbReference type="PANTHER" id="PTHR21047:SF2">
    <property type="entry name" value="THYMIDINE DIPHOSPHO-4-KETO-RHAMNOSE 3,5-EPIMERASE"/>
    <property type="match status" value="1"/>
</dbReference>